<proteinExistence type="inferred from homology"/>
<evidence type="ECO:0000256" key="2">
    <source>
        <dbReference type="ARBA" id="ARBA00023235"/>
    </source>
</evidence>
<protein>
    <submittedName>
        <fullName evidence="4">3-methylitaconate isomerase</fullName>
    </submittedName>
</protein>
<keyword evidence="2 4" id="KW-0413">Isomerase</keyword>
<dbReference type="SUPFAM" id="SSF54506">
    <property type="entry name" value="Diaminopimelate epimerase-like"/>
    <property type="match status" value="2"/>
</dbReference>
<keyword evidence="5" id="KW-1185">Reference proteome</keyword>
<evidence type="ECO:0000256" key="3">
    <source>
        <dbReference type="SAM" id="MobiDB-lite"/>
    </source>
</evidence>
<sequence length="382" mass="40206">MAPRMNSTLNSSHEGLEPPRHSQNSIRAAYYRGGTSRAVMLRLEDLPANREQWCDIFRGLIGSPDPWGRQLDGMGVGLSSLSKVCVVGPSTHPEADVDYTFAAIGVEDPVVDFSANCGNMTFAVGPFAVDSGSVAARPDEHGLVTVRILNTNTNKIIHAKFPVEGGEAAARGDFSIDGVHGSAAKSQLTFIRPGGSKTGRLLPTGSAVDVFDSIRTTCLDAGNPCCFVQAEDVGLHGTIFPADLDNNKEVMAKLELIRRKAGVRMGLAATENDVPVSIPKLGLVFMPSPADKGNIVVRALSVGQAHRALPVTVALSAAISARTAGTVVSECLRGTGPETSIVLMHPTGLLVVDAEVASDGEVSSATVYSTARRLMEGTAFWK</sequence>
<dbReference type="PANTHER" id="PTHR43709:SF2">
    <property type="entry name" value="DUF453 DOMAIN PROTEIN (AFU_ORTHOLOGUE AFUA_6G00360)"/>
    <property type="match status" value="1"/>
</dbReference>
<organism evidence="4 5">
    <name type="scientific">Colletotrichum plurivorum</name>
    <dbReference type="NCBI Taxonomy" id="2175906"/>
    <lineage>
        <taxon>Eukaryota</taxon>
        <taxon>Fungi</taxon>
        <taxon>Dikarya</taxon>
        <taxon>Ascomycota</taxon>
        <taxon>Pezizomycotina</taxon>
        <taxon>Sordariomycetes</taxon>
        <taxon>Hypocreomycetidae</taxon>
        <taxon>Glomerellales</taxon>
        <taxon>Glomerellaceae</taxon>
        <taxon>Colletotrichum</taxon>
        <taxon>Colletotrichum orchidearum species complex</taxon>
    </lineage>
</organism>
<dbReference type="Proteomes" id="UP000654918">
    <property type="component" value="Unassembled WGS sequence"/>
</dbReference>
<evidence type="ECO:0000313" key="5">
    <source>
        <dbReference type="Proteomes" id="UP000654918"/>
    </source>
</evidence>
<dbReference type="EMBL" id="WIGO01000459">
    <property type="protein sequence ID" value="KAF6811597.1"/>
    <property type="molecule type" value="Genomic_DNA"/>
</dbReference>
<evidence type="ECO:0000313" key="4">
    <source>
        <dbReference type="EMBL" id="KAF6811597.1"/>
    </source>
</evidence>
<dbReference type="Pfam" id="PF04303">
    <property type="entry name" value="PrpF"/>
    <property type="match status" value="1"/>
</dbReference>
<dbReference type="PANTHER" id="PTHR43709">
    <property type="entry name" value="ACONITATE ISOMERASE-RELATED"/>
    <property type="match status" value="1"/>
</dbReference>
<name>A0A8H6JER0_9PEZI</name>
<evidence type="ECO:0000256" key="1">
    <source>
        <dbReference type="ARBA" id="ARBA00007673"/>
    </source>
</evidence>
<gene>
    <name evidence="4" type="ORF">CPLU01_15081</name>
</gene>
<dbReference type="AlphaFoldDB" id="A0A8H6JER0"/>
<dbReference type="Gene3D" id="3.10.310.10">
    <property type="entry name" value="Diaminopimelate Epimerase, Chain A, domain 1"/>
    <property type="match status" value="2"/>
</dbReference>
<feature type="region of interest" description="Disordered" evidence="3">
    <location>
        <begin position="1"/>
        <end position="23"/>
    </location>
</feature>
<comment type="similarity">
    <text evidence="1">Belongs to the PrpF family.</text>
</comment>
<dbReference type="GO" id="GO:0016853">
    <property type="term" value="F:isomerase activity"/>
    <property type="evidence" value="ECO:0007669"/>
    <property type="project" value="UniProtKB-KW"/>
</dbReference>
<feature type="compositionally biased region" description="Polar residues" evidence="3">
    <location>
        <begin position="1"/>
        <end position="13"/>
    </location>
</feature>
<reference evidence="4" key="1">
    <citation type="journal article" date="2020" name="Phytopathology">
        <title>Genome Sequence Resources of Colletotrichum truncatum, C. plurivorum, C. musicola, and C. sojae: Four Species Pathogenic to Soybean (Glycine max).</title>
        <authorList>
            <person name="Rogerio F."/>
            <person name="Boufleur T.R."/>
            <person name="Ciampi-Guillardi M."/>
            <person name="Sukno S.A."/>
            <person name="Thon M.R."/>
            <person name="Massola Junior N.S."/>
            <person name="Baroncelli R."/>
        </authorList>
    </citation>
    <scope>NUCLEOTIDE SEQUENCE</scope>
    <source>
        <strain evidence="4">LFN00145</strain>
    </source>
</reference>
<dbReference type="InterPro" id="IPR007400">
    <property type="entry name" value="PrpF-like"/>
</dbReference>
<accession>A0A8H6JER0</accession>
<comment type="caution">
    <text evidence="4">The sequence shown here is derived from an EMBL/GenBank/DDBJ whole genome shotgun (WGS) entry which is preliminary data.</text>
</comment>